<feature type="domain" description="DH" evidence="3">
    <location>
        <begin position="31"/>
        <end position="230"/>
    </location>
</feature>
<dbReference type="AlphaFoldDB" id="A0A0X3PIY7"/>
<sequence length="1008" mass="112892">MSDLMGEAAGASTIVTESEFTFSRMDSLLFIREQPLLELSNSEESYVQRLQFVCDTYIPIVQAGPLDLLPHSPTGQKNTHAPSGAPQPPPDLAAKWRILWGNWYQLTEWHTQFSEKLKALVHSHPDAIPELFLSSCTRMRSMYMKYCENHLKAIALVAQHKTYFEELRMYFFDRDDILSHLMQPIQRVTRYQLPMVQALKITERANAPSREVWREAVSILKDIPNDIQMIMEAAKIVGFPGSITNLGHLRLFSAMYVARITRKEMQAVLSAAKVHDHYDEAVERQPEESRMPQPNSGKGRTFLSPSQSLISPDPEECEFCRKLSKVRKKARKSLHLRFSECRVFLFDQSLLITDDEASNELSPAGRLMSRFAGDFGRVVRGSRSLTYRLGESPQYSERGTSPQSPPSWPSKGSYETVPAHCLTKSHTVRATSVSRVISASVGSETRGSGGGRSAFHLRRHTSAIHADPEHHRMPGPTSHTAAVIPSAPTLNDPFRHSAYTFQHAIKVNRMSFMPHWLASELTIRNLLSESFLFRTATDEAYSPLRRQENFQGFSKQRFNGFSFTESDKEMQDSESPESSANSGTGTVSEVGPLYAETLSGGDKYSPLASPLLTERLCSCSPYLLSTTDNADRLWFAVSDESPGSDAVFIFDPGSAPVRDVWLAELKDIQQMQADIQLALQNPKRFIAAIGRPPHSMLSLTNNFYEHKPRLKYQASALELRSHASPHPWSSLEKNHLDPKPLHVRGVSAPTMTIKKEDSLEEIVKIHAINFTTPRKTMLSEDLSVGCSTPGTLPSQNSDVQNDDVFLPQSGPESPKTSYSFIPYGRRRLPSADTSTSKIISEESRYQGQVLSTQFSKNIEISVSMRSSETSQPAAPTKEFEDIQDGACVPTRINECTNRSKELRCHFGSSEEQQKTRQSSADGTCGVAEPTTSSTVKRHFRSRLLRWSTLTGRNRTVRSSASGDTSPSPLPLSTALEEKWLNPVSPPSVETPVFKRPIRFRLSFRPARS</sequence>
<dbReference type="PANTHER" id="PTHR22826:SF106">
    <property type="entry name" value="TRIO, ISOFORM A"/>
    <property type="match status" value="1"/>
</dbReference>
<dbReference type="GO" id="GO:0005085">
    <property type="term" value="F:guanyl-nucleotide exchange factor activity"/>
    <property type="evidence" value="ECO:0007669"/>
    <property type="project" value="UniProtKB-KW"/>
</dbReference>
<evidence type="ECO:0000313" key="4">
    <source>
        <dbReference type="EMBL" id="JAP51628.1"/>
    </source>
</evidence>
<name>A0A0X3PIY7_SCHSO</name>
<feature type="region of interest" description="Disordered" evidence="2">
    <location>
        <begin position="907"/>
        <end position="932"/>
    </location>
</feature>
<protein>
    <recommendedName>
        <fullName evidence="3">DH domain-containing protein</fullName>
    </recommendedName>
</protein>
<feature type="compositionally biased region" description="Polar residues" evidence="2">
    <location>
        <begin position="576"/>
        <end position="587"/>
    </location>
</feature>
<feature type="region of interest" description="Disordered" evidence="2">
    <location>
        <begin position="282"/>
        <end position="309"/>
    </location>
</feature>
<dbReference type="PROSITE" id="PS50010">
    <property type="entry name" value="DH_2"/>
    <property type="match status" value="1"/>
</dbReference>
<organism evidence="4">
    <name type="scientific">Schistocephalus solidus</name>
    <name type="common">Tapeworm</name>
    <dbReference type="NCBI Taxonomy" id="70667"/>
    <lineage>
        <taxon>Eukaryota</taxon>
        <taxon>Metazoa</taxon>
        <taxon>Spiralia</taxon>
        <taxon>Lophotrochozoa</taxon>
        <taxon>Platyhelminthes</taxon>
        <taxon>Cestoda</taxon>
        <taxon>Eucestoda</taxon>
        <taxon>Diphyllobothriidea</taxon>
        <taxon>Diphyllobothriidae</taxon>
        <taxon>Schistocephalus</taxon>
    </lineage>
</organism>
<feature type="region of interest" description="Disordered" evidence="2">
    <location>
        <begin position="953"/>
        <end position="973"/>
    </location>
</feature>
<evidence type="ECO:0000256" key="2">
    <source>
        <dbReference type="SAM" id="MobiDB-lite"/>
    </source>
</evidence>
<reference evidence="4" key="1">
    <citation type="submission" date="2016-01" db="EMBL/GenBank/DDBJ databases">
        <title>Reference transcriptome for the parasite Schistocephalus solidus: insights into the molecular evolution of parasitism.</title>
        <authorList>
            <person name="Hebert F.O."/>
            <person name="Grambauer S."/>
            <person name="Barber I."/>
            <person name="Landry C.R."/>
            <person name="Aubin-Horth N."/>
        </authorList>
    </citation>
    <scope>NUCLEOTIDE SEQUENCE</scope>
</reference>
<dbReference type="EMBL" id="GEEE01011597">
    <property type="protein sequence ID" value="JAP51628.1"/>
    <property type="molecule type" value="Transcribed_RNA"/>
</dbReference>
<evidence type="ECO:0000259" key="3">
    <source>
        <dbReference type="PROSITE" id="PS50010"/>
    </source>
</evidence>
<gene>
    <name evidence="4" type="ORF">TR113719</name>
</gene>
<dbReference type="InterPro" id="IPR000219">
    <property type="entry name" value="DH_dom"/>
</dbReference>
<feature type="compositionally biased region" description="Polar residues" evidence="2">
    <location>
        <begin position="292"/>
        <end position="309"/>
    </location>
</feature>
<dbReference type="Gene3D" id="1.20.900.10">
    <property type="entry name" value="Dbl homology (DH) domain"/>
    <property type="match status" value="1"/>
</dbReference>
<proteinExistence type="predicted"/>
<dbReference type="GO" id="GO:0019898">
    <property type="term" value="C:extrinsic component of membrane"/>
    <property type="evidence" value="ECO:0007669"/>
    <property type="project" value="TreeGrafter"/>
</dbReference>
<dbReference type="GO" id="GO:0007411">
    <property type="term" value="P:axon guidance"/>
    <property type="evidence" value="ECO:0007669"/>
    <property type="project" value="TreeGrafter"/>
</dbReference>
<feature type="compositionally biased region" description="Polar residues" evidence="2">
    <location>
        <begin position="953"/>
        <end position="966"/>
    </location>
</feature>
<dbReference type="PANTHER" id="PTHR22826">
    <property type="entry name" value="RHO GUANINE EXCHANGE FACTOR-RELATED"/>
    <property type="match status" value="1"/>
</dbReference>
<dbReference type="GO" id="GO:0005737">
    <property type="term" value="C:cytoplasm"/>
    <property type="evidence" value="ECO:0007669"/>
    <property type="project" value="TreeGrafter"/>
</dbReference>
<feature type="compositionally biased region" description="Polar residues" evidence="2">
    <location>
        <begin position="393"/>
        <end position="402"/>
    </location>
</feature>
<dbReference type="Pfam" id="PF00621">
    <property type="entry name" value="RhoGEF"/>
    <property type="match status" value="1"/>
</dbReference>
<evidence type="ECO:0000256" key="1">
    <source>
        <dbReference type="ARBA" id="ARBA00022658"/>
    </source>
</evidence>
<dbReference type="SUPFAM" id="SSF48065">
    <property type="entry name" value="DBL homology domain (DH-domain)"/>
    <property type="match status" value="1"/>
</dbReference>
<feature type="region of interest" description="Disordered" evidence="2">
    <location>
        <begin position="69"/>
        <end position="88"/>
    </location>
</feature>
<keyword evidence="1" id="KW-0344">Guanine-nucleotide releasing factor</keyword>
<dbReference type="SMART" id="SM00325">
    <property type="entry name" value="RhoGEF"/>
    <property type="match status" value="1"/>
</dbReference>
<dbReference type="InterPro" id="IPR035899">
    <property type="entry name" value="DBL_dom_sf"/>
</dbReference>
<feature type="region of interest" description="Disordered" evidence="2">
    <location>
        <begin position="565"/>
        <end position="588"/>
    </location>
</feature>
<accession>A0A0X3PIY7</accession>
<dbReference type="InterPro" id="IPR051336">
    <property type="entry name" value="RhoGEF_Guanine_NuclExch_SF"/>
</dbReference>
<feature type="region of interest" description="Disordered" evidence="2">
    <location>
        <begin position="389"/>
        <end position="414"/>
    </location>
</feature>